<gene>
    <name evidence="2" type="ORF">BEH84_03691</name>
    <name evidence="3" type="ORF">BEI59_19560</name>
    <name evidence="1" type="ORF">BEI61_00048</name>
    <name evidence="4" type="ORF">BEI63_03855</name>
</gene>
<dbReference type="Proteomes" id="UP000094869">
    <property type="component" value="Unassembled WGS sequence"/>
</dbReference>
<sequence>MDIQVGNIVKLKKQHPCGSREWEVLRIGADFRLKCMGCGHQIMVPRKLVEKNVREIREKA</sequence>
<dbReference type="EMBL" id="MCGH01000001">
    <property type="protein sequence ID" value="ODM08419.1"/>
    <property type="molecule type" value="Genomic_DNA"/>
</dbReference>
<evidence type="ECO:0000313" key="3">
    <source>
        <dbReference type="EMBL" id="ODR48936.1"/>
    </source>
</evidence>
<dbReference type="OrthoDB" id="9802710at2"/>
<dbReference type="PANTHER" id="PTHR38455">
    <property type="entry name" value="HYPOTHETICAL CYTOSOLIC PROTEIN"/>
    <property type="match status" value="1"/>
</dbReference>
<dbReference type="InterPro" id="IPR009296">
    <property type="entry name" value="DUF951"/>
</dbReference>
<reference evidence="3 6" key="3">
    <citation type="submission" date="2016-08" db="EMBL/GenBank/DDBJ databases">
        <authorList>
            <person name="Seilhamer J.J."/>
        </authorList>
    </citation>
    <scope>NUCLEOTIDE SEQUENCE [LARGE SCALE GENOMIC DNA]</scope>
    <source>
        <strain evidence="3 6">NML150140-1</strain>
    </source>
</reference>
<evidence type="ECO:0000313" key="2">
    <source>
        <dbReference type="EMBL" id="ODM11262.1"/>
    </source>
</evidence>
<proteinExistence type="predicted"/>
<keyword evidence="7" id="KW-1185">Reference proteome</keyword>
<comment type="caution">
    <text evidence="1">The sequence shown here is derived from an EMBL/GenBank/DDBJ whole genome shotgun (WGS) entry which is preliminary data.</text>
</comment>
<dbReference type="EMBL" id="MEHA01000015">
    <property type="protein sequence ID" value="ODR48936.1"/>
    <property type="molecule type" value="Genomic_DNA"/>
</dbReference>
<dbReference type="PATRIC" id="fig|1432052.3.peg.4096"/>
<organism evidence="1 5">
    <name type="scientific">Eisenbergiella tayi</name>
    <dbReference type="NCBI Taxonomy" id="1432052"/>
    <lineage>
        <taxon>Bacteria</taxon>
        <taxon>Bacillati</taxon>
        <taxon>Bacillota</taxon>
        <taxon>Clostridia</taxon>
        <taxon>Lachnospirales</taxon>
        <taxon>Lachnospiraceae</taxon>
        <taxon>Eisenbergiella</taxon>
    </lineage>
</organism>
<dbReference type="EMBL" id="MCGI01000003">
    <property type="protein sequence ID" value="ODM11262.1"/>
    <property type="molecule type" value="Genomic_DNA"/>
</dbReference>
<protein>
    <submittedName>
        <fullName evidence="3">DUF951 domain-containing protein</fullName>
    </submittedName>
</protein>
<reference evidence="4 7" key="2">
    <citation type="submission" date="2016-08" db="EMBL/GenBank/DDBJ databases">
        <title>Characterization of Isolates of Eisenbergiella tayi Derived from Blood Cultures, Using Whole Genome Sequencing.</title>
        <authorList>
            <person name="Bernier A.-M."/>
            <person name="Burdz T."/>
            <person name="Wiebe D."/>
            <person name="Bernard K."/>
        </authorList>
    </citation>
    <scope>NUCLEOTIDE SEQUENCE [LARGE SCALE GENOMIC DNA]</scope>
    <source>
        <strain evidence="4 7">NML120146</strain>
    </source>
</reference>
<evidence type="ECO:0000313" key="1">
    <source>
        <dbReference type="EMBL" id="ODM08419.1"/>
    </source>
</evidence>
<dbReference type="Proteomes" id="UP000094067">
    <property type="component" value="Unassembled WGS sequence"/>
</dbReference>
<dbReference type="GeneID" id="93302873"/>
<dbReference type="Pfam" id="PF06107">
    <property type="entry name" value="DUF951"/>
    <property type="match status" value="1"/>
</dbReference>
<dbReference type="PIRSF" id="PIRSF037263">
    <property type="entry name" value="DUF951_bac"/>
    <property type="match status" value="1"/>
</dbReference>
<dbReference type="AlphaFoldDB" id="A0A1E3AII0"/>
<evidence type="ECO:0000313" key="8">
    <source>
        <dbReference type="Proteomes" id="UP000095003"/>
    </source>
</evidence>
<evidence type="ECO:0000313" key="5">
    <source>
        <dbReference type="Proteomes" id="UP000094067"/>
    </source>
</evidence>
<dbReference type="Proteomes" id="UP000094271">
    <property type="component" value="Unassembled WGS sequence"/>
</dbReference>
<name>A0A1E3AII0_9FIRM</name>
<dbReference type="EMBL" id="MEHD01000011">
    <property type="protein sequence ID" value="ODR60333.1"/>
    <property type="molecule type" value="Genomic_DNA"/>
</dbReference>
<evidence type="ECO:0000313" key="7">
    <source>
        <dbReference type="Proteomes" id="UP000094869"/>
    </source>
</evidence>
<accession>A0A1E3AII0</accession>
<dbReference type="Proteomes" id="UP000095003">
    <property type="component" value="Unassembled WGS sequence"/>
</dbReference>
<evidence type="ECO:0000313" key="4">
    <source>
        <dbReference type="EMBL" id="ODR60333.1"/>
    </source>
</evidence>
<dbReference type="PANTHER" id="PTHR38455:SF1">
    <property type="entry name" value="DUF951 DOMAIN-CONTAINING PROTEIN"/>
    <property type="match status" value="1"/>
</dbReference>
<dbReference type="RefSeq" id="WP_009251960.1">
    <property type="nucleotide sequence ID" value="NZ_BAABXS010000001.1"/>
</dbReference>
<evidence type="ECO:0000313" key="6">
    <source>
        <dbReference type="Proteomes" id="UP000094271"/>
    </source>
</evidence>
<reference evidence="5 8" key="1">
    <citation type="submission" date="2016-07" db="EMBL/GenBank/DDBJ databases">
        <title>Characterization of isolates of Eisenbergiella tayi derived from blood cultures, using whole genome sequencing.</title>
        <authorList>
            <person name="Burdz T."/>
            <person name="Wiebe D."/>
            <person name="Huynh C."/>
            <person name="Bernard K."/>
        </authorList>
    </citation>
    <scope>NUCLEOTIDE SEQUENCE [LARGE SCALE GENOMIC DNA]</scope>
    <source>
        <strain evidence="1 5">NML 110608</strain>
        <strain evidence="2 8">NML 120489</strain>
    </source>
</reference>